<organism evidence="2">
    <name type="scientific">Thelazia callipaeda</name>
    <name type="common">Oriental eyeworm</name>
    <name type="synonym">Parasitic nematode</name>
    <dbReference type="NCBI Taxonomy" id="103827"/>
    <lineage>
        <taxon>Eukaryota</taxon>
        <taxon>Metazoa</taxon>
        <taxon>Ecdysozoa</taxon>
        <taxon>Nematoda</taxon>
        <taxon>Chromadorea</taxon>
        <taxon>Rhabditida</taxon>
        <taxon>Spirurina</taxon>
        <taxon>Spiruromorpha</taxon>
        <taxon>Thelazioidea</taxon>
        <taxon>Thelaziidae</taxon>
        <taxon>Thelazia</taxon>
    </lineage>
</organism>
<dbReference type="AlphaFoldDB" id="A0A0N5DC72"/>
<dbReference type="PANTHER" id="PTHR44272">
    <property type="entry name" value="DNAJ DOMAIN (PROKARYOTIC HEAT SHOCK PROTEIN)"/>
    <property type="match status" value="1"/>
</dbReference>
<name>A0A0N5DC72_THECL</name>
<protein>
    <submittedName>
        <fullName evidence="2">GRAM domain-containing protein</fullName>
    </submittedName>
</protein>
<sequence length="289" mass="33261">LIFNISGRVFGALFSKLGVPIPTQIGPKVLSQARSLCEGTPTDAKYSVLEEGIPYDGSVGKQEANFFKIRMRSEWEENGLMIICRSFQMSKFKLVFFDKEGGVRIIQESNKRKSCTMAEIFFVPFNRANLSDFVPVKFYMEDKETPLTFHLLDTLETVGAHTLEQRDHFLCVYGDNWIKDFISSICFALYYKSVHGAMLETVDDLTTTEKELMKKKEEMSKFQVEYTEAIKKYKEVVQKLKSETKEINALLKKREDIYEALEKESMTPFMASKLDLQAHSAKGLFSSWF</sequence>
<accession>A0A0N5DC72</accession>
<feature type="coiled-coil region" evidence="1">
    <location>
        <begin position="205"/>
        <end position="253"/>
    </location>
</feature>
<dbReference type="InterPro" id="IPR052812">
    <property type="entry name" value="Plant_DnaJ_domain"/>
</dbReference>
<keyword evidence="1" id="KW-0175">Coiled coil</keyword>
<dbReference type="WBParaSite" id="TCLT_0001079101-mRNA-1">
    <property type="protein sequence ID" value="TCLT_0001079101-mRNA-1"/>
    <property type="gene ID" value="TCLT_0001079101"/>
</dbReference>
<proteinExistence type="predicted"/>
<dbReference type="OMA" id="FFRINIT"/>
<reference evidence="2" key="1">
    <citation type="submission" date="2017-02" db="UniProtKB">
        <authorList>
            <consortium name="WormBaseParasite"/>
        </authorList>
    </citation>
    <scope>IDENTIFICATION</scope>
</reference>
<dbReference type="PANTHER" id="PTHR44272:SF3">
    <property type="entry name" value="J DOMAIN-CONTAINING PROTEIN"/>
    <property type="match status" value="1"/>
</dbReference>
<evidence type="ECO:0000313" key="2">
    <source>
        <dbReference type="WBParaSite" id="TCLT_0001079101-mRNA-1"/>
    </source>
</evidence>
<evidence type="ECO:0000256" key="1">
    <source>
        <dbReference type="SAM" id="Coils"/>
    </source>
</evidence>